<evidence type="ECO:0000256" key="6">
    <source>
        <dbReference type="ARBA" id="ARBA00022856"/>
    </source>
</evidence>
<evidence type="ECO:0000256" key="8">
    <source>
        <dbReference type="ARBA" id="ARBA00022989"/>
    </source>
</evidence>
<comment type="similarity">
    <text evidence="10">Belongs to the binding-protein-dependent transport system permease family. OppBC subfamily.</text>
</comment>
<dbReference type="InterPro" id="IPR000515">
    <property type="entry name" value="MetI-like"/>
</dbReference>
<feature type="transmembrane region" description="Helical" evidence="12">
    <location>
        <begin position="37"/>
        <end position="57"/>
    </location>
</feature>
<evidence type="ECO:0000256" key="9">
    <source>
        <dbReference type="ARBA" id="ARBA00023136"/>
    </source>
</evidence>
<feature type="transmembrane region" description="Helical" evidence="12">
    <location>
        <begin position="165"/>
        <end position="184"/>
    </location>
</feature>
<keyword evidence="5 12" id="KW-0812">Transmembrane</keyword>
<protein>
    <recommendedName>
        <fullName evidence="11">Oligopeptide transport system permease protein OppC</fullName>
    </recommendedName>
</protein>
<keyword evidence="8 12" id="KW-1133">Transmembrane helix</keyword>
<dbReference type="EMBL" id="CP047045">
    <property type="protein sequence ID" value="QGZ95705.1"/>
    <property type="molecule type" value="Genomic_DNA"/>
</dbReference>
<keyword evidence="4" id="KW-0997">Cell inner membrane</keyword>
<dbReference type="InterPro" id="IPR050366">
    <property type="entry name" value="BP-dependent_transpt_permease"/>
</dbReference>
<dbReference type="GO" id="GO:0005886">
    <property type="term" value="C:plasma membrane"/>
    <property type="evidence" value="ECO:0007669"/>
    <property type="project" value="UniProtKB-SubCell"/>
</dbReference>
<dbReference type="Pfam" id="PF00528">
    <property type="entry name" value="BPD_transp_1"/>
    <property type="match status" value="1"/>
</dbReference>
<organism evidence="14 15">
    <name type="scientific">Terricaulis silvestris</name>
    <dbReference type="NCBI Taxonomy" id="2686094"/>
    <lineage>
        <taxon>Bacteria</taxon>
        <taxon>Pseudomonadati</taxon>
        <taxon>Pseudomonadota</taxon>
        <taxon>Alphaproteobacteria</taxon>
        <taxon>Caulobacterales</taxon>
        <taxon>Caulobacteraceae</taxon>
        <taxon>Terricaulis</taxon>
    </lineage>
</organism>
<dbReference type="GO" id="GO:0015031">
    <property type="term" value="P:protein transport"/>
    <property type="evidence" value="ECO:0007669"/>
    <property type="project" value="UniProtKB-KW"/>
</dbReference>
<dbReference type="InterPro" id="IPR035906">
    <property type="entry name" value="MetI-like_sf"/>
</dbReference>
<proteinExistence type="inferred from homology"/>
<evidence type="ECO:0000313" key="15">
    <source>
        <dbReference type="Proteomes" id="UP000431269"/>
    </source>
</evidence>
<keyword evidence="3" id="KW-1003">Cell membrane</keyword>
<evidence type="ECO:0000256" key="5">
    <source>
        <dbReference type="ARBA" id="ARBA00022692"/>
    </source>
</evidence>
<dbReference type="GO" id="GO:0015833">
    <property type="term" value="P:peptide transport"/>
    <property type="evidence" value="ECO:0007669"/>
    <property type="project" value="UniProtKB-KW"/>
</dbReference>
<evidence type="ECO:0000256" key="3">
    <source>
        <dbReference type="ARBA" id="ARBA00022475"/>
    </source>
</evidence>
<dbReference type="CDD" id="cd06261">
    <property type="entry name" value="TM_PBP2"/>
    <property type="match status" value="1"/>
</dbReference>
<feature type="transmembrane region" description="Helical" evidence="12">
    <location>
        <begin position="139"/>
        <end position="159"/>
    </location>
</feature>
<dbReference type="InterPro" id="IPR025966">
    <property type="entry name" value="OppC_N"/>
</dbReference>
<feature type="transmembrane region" description="Helical" evidence="12">
    <location>
        <begin position="99"/>
        <end position="127"/>
    </location>
</feature>
<dbReference type="PROSITE" id="PS50928">
    <property type="entry name" value="ABC_TM1"/>
    <property type="match status" value="1"/>
</dbReference>
<dbReference type="AlphaFoldDB" id="A0A6I6MK83"/>
<name>A0A6I6MK83_9CAUL</name>
<accession>A0A6I6MK83</accession>
<dbReference type="SUPFAM" id="SSF161098">
    <property type="entry name" value="MetI-like"/>
    <property type="match status" value="1"/>
</dbReference>
<evidence type="ECO:0000313" key="14">
    <source>
        <dbReference type="EMBL" id="QGZ95705.1"/>
    </source>
</evidence>
<comment type="subcellular location">
    <subcellularLocation>
        <location evidence="1">Cell inner membrane</location>
        <topology evidence="1">Multi-pass membrane protein</topology>
    </subcellularLocation>
    <subcellularLocation>
        <location evidence="12">Cell membrane</location>
        <topology evidence="12">Multi-pass membrane protein</topology>
    </subcellularLocation>
</comment>
<gene>
    <name evidence="14" type="primary">oppC</name>
    <name evidence="14" type="ORF">DSM104635_02556</name>
</gene>
<dbReference type="Gene3D" id="1.10.3720.10">
    <property type="entry name" value="MetI-like"/>
    <property type="match status" value="1"/>
</dbReference>
<evidence type="ECO:0000256" key="12">
    <source>
        <dbReference type="RuleBase" id="RU363032"/>
    </source>
</evidence>
<dbReference type="PANTHER" id="PTHR43386">
    <property type="entry name" value="OLIGOPEPTIDE TRANSPORT SYSTEM PERMEASE PROTEIN APPC"/>
    <property type="match status" value="1"/>
</dbReference>
<dbReference type="KEGG" id="tsv:DSM104635_02556"/>
<evidence type="ECO:0000256" key="2">
    <source>
        <dbReference type="ARBA" id="ARBA00022448"/>
    </source>
</evidence>
<dbReference type="Pfam" id="PF12911">
    <property type="entry name" value="OppC_N"/>
    <property type="match status" value="1"/>
</dbReference>
<keyword evidence="9 12" id="KW-0472">Membrane</keyword>
<evidence type="ECO:0000259" key="13">
    <source>
        <dbReference type="PROSITE" id="PS50928"/>
    </source>
</evidence>
<feature type="transmembrane region" description="Helical" evidence="12">
    <location>
        <begin position="223"/>
        <end position="248"/>
    </location>
</feature>
<keyword evidence="6" id="KW-0571">Peptide transport</keyword>
<keyword evidence="15" id="KW-1185">Reference proteome</keyword>
<evidence type="ECO:0000256" key="10">
    <source>
        <dbReference type="ARBA" id="ARBA00024202"/>
    </source>
</evidence>
<evidence type="ECO:0000256" key="4">
    <source>
        <dbReference type="ARBA" id="ARBA00022519"/>
    </source>
</evidence>
<sequence length="303" mass="32726">MSDIFIEDTAPAPATIKGRSLGEDAWRRLMRNPAAVTSLYVVTILVLIAVFGPLLWVHDADVIFRDRVGVPPTWDHMHVLGTDTEGRDMVARLIGGLGISLLVGACATVVALTIGVAWGAIAGFIGGWLDDLMMRIVDVLYAIPFVFFVIVLMTVVNVPDPGLKLILVFCAIGAVEWLTMARIVRGQTIALRSREFVEAARASGAKPLQIVFRHIVPNVLGPVIVFATLNIPVIILAESFLSFIGLGVQEPLASLGSLISYGARQMIVAPWMLISPALLMLVTLLALNFLGDGLRDALDPKER</sequence>
<feature type="domain" description="ABC transmembrane type-1" evidence="13">
    <location>
        <begin position="97"/>
        <end position="291"/>
    </location>
</feature>
<reference evidence="15" key="1">
    <citation type="submission" date="2019-12" db="EMBL/GenBank/DDBJ databases">
        <title>Complete genome of Terracaulis silvestris 0127_4.</title>
        <authorList>
            <person name="Vieira S."/>
            <person name="Riedel T."/>
            <person name="Sproer C."/>
            <person name="Pascual J."/>
            <person name="Boedeker C."/>
            <person name="Overmann J."/>
        </authorList>
    </citation>
    <scope>NUCLEOTIDE SEQUENCE [LARGE SCALE GENOMIC DNA]</scope>
    <source>
        <strain evidence="15">0127_4</strain>
    </source>
</reference>
<evidence type="ECO:0000256" key="1">
    <source>
        <dbReference type="ARBA" id="ARBA00004429"/>
    </source>
</evidence>
<dbReference type="PANTHER" id="PTHR43386:SF2">
    <property type="entry name" value="OLIGOPEPTIDE TRANSPORT SYSTEM PERMEASE PROTEIN OPPC"/>
    <property type="match status" value="1"/>
</dbReference>
<keyword evidence="2 12" id="KW-0813">Transport</keyword>
<evidence type="ECO:0000256" key="11">
    <source>
        <dbReference type="ARBA" id="ARBA00072251"/>
    </source>
</evidence>
<dbReference type="Proteomes" id="UP000431269">
    <property type="component" value="Chromosome"/>
</dbReference>
<keyword evidence="7" id="KW-0653">Protein transport</keyword>
<feature type="transmembrane region" description="Helical" evidence="12">
    <location>
        <begin position="268"/>
        <end position="291"/>
    </location>
</feature>
<dbReference type="RefSeq" id="WP_158766548.1">
    <property type="nucleotide sequence ID" value="NZ_CP047045.1"/>
</dbReference>
<dbReference type="GO" id="GO:0055085">
    <property type="term" value="P:transmembrane transport"/>
    <property type="evidence" value="ECO:0007669"/>
    <property type="project" value="InterPro"/>
</dbReference>
<evidence type="ECO:0000256" key="7">
    <source>
        <dbReference type="ARBA" id="ARBA00022927"/>
    </source>
</evidence>